<dbReference type="Proteomes" id="UP000380867">
    <property type="component" value="Unassembled WGS sequence"/>
</dbReference>
<keyword evidence="2" id="KW-1185">Reference proteome</keyword>
<dbReference type="OrthoDB" id="3745953at2"/>
<reference evidence="1" key="1">
    <citation type="submission" date="2019-09" db="EMBL/GenBank/DDBJ databases">
        <authorList>
            <person name="Li J."/>
        </authorList>
    </citation>
    <scope>NUCLEOTIDE SEQUENCE [LARGE SCALE GENOMIC DNA]</scope>
    <source>
        <strain evidence="1">JCM 14732</strain>
    </source>
</reference>
<evidence type="ECO:0000313" key="2">
    <source>
        <dbReference type="Proteomes" id="UP000380867"/>
    </source>
</evidence>
<gene>
    <name evidence="1" type="ORF">ESP70_004145</name>
</gene>
<evidence type="ECO:0000313" key="1">
    <source>
        <dbReference type="EMBL" id="KAA1399953.1"/>
    </source>
</evidence>
<sequence length="147" mass="15584">MRGIQTNDDGTIVVEGAERTLTYAPRLVTLDDGTTVAHESQGGEMSSVWATDLGGDWFVEVAHLGDGPVGGELVMTATHIGLDETVRYVTIGDLWADELPSDVPPSWPVAVDLALGLMEGDVHVVGADITKDDVETLHQRLLGALHG</sequence>
<proteinExistence type="predicted"/>
<accession>A0A5M4FJM0</accession>
<dbReference type="EMBL" id="SDPQ02000001">
    <property type="protein sequence ID" value="KAA1399953.1"/>
    <property type="molecule type" value="Genomic_DNA"/>
</dbReference>
<comment type="caution">
    <text evidence="1">The sequence shown here is derived from an EMBL/GenBank/DDBJ whole genome shotgun (WGS) entry which is preliminary data.</text>
</comment>
<dbReference type="RefSeq" id="WP_149688063.1">
    <property type="nucleotide sequence ID" value="NZ_SDPQ02000001.1"/>
</dbReference>
<name>A0A5M4FJM0_9ACTN</name>
<dbReference type="AlphaFoldDB" id="A0A5M4FJM0"/>
<organism evidence="1 2">
    <name type="scientific">Aeromicrobium ginsengisoli</name>
    <dbReference type="NCBI Taxonomy" id="363867"/>
    <lineage>
        <taxon>Bacteria</taxon>
        <taxon>Bacillati</taxon>
        <taxon>Actinomycetota</taxon>
        <taxon>Actinomycetes</taxon>
        <taxon>Propionibacteriales</taxon>
        <taxon>Nocardioidaceae</taxon>
        <taxon>Aeromicrobium</taxon>
    </lineage>
</organism>
<protein>
    <submittedName>
        <fullName evidence="1">Uncharacterized protein</fullName>
    </submittedName>
</protein>